<name>A0A8A4TNS8_SULCO</name>
<evidence type="ECO:0000256" key="3">
    <source>
        <dbReference type="ARBA" id="ARBA00013208"/>
    </source>
</evidence>
<comment type="similarity">
    <text evidence="2 7">Belongs to the peptidase S26 family.</text>
</comment>
<keyword evidence="7" id="KW-1133">Transmembrane helix</keyword>
<dbReference type="Pfam" id="PF10502">
    <property type="entry name" value="Peptidase_S26"/>
    <property type="match status" value="1"/>
</dbReference>
<keyword evidence="11" id="KW-1185">Reference proteome</keyword>
<dbReference type="PROSITE" id="PS00761">
    <property type="entry name" value="SPASE_I_3"/>
    <property type="match status" value="1"/>
</dbReference>
<comment type="catalytic activity">
    <reaction evidence="1 7">
        <text>Cleavage of hydrophobic, N-terminal signal or leader sequences from secreted and periplasmic proteins.</text>
        <dbReference type="EC" id="3.4.21.89"/>
    </reaction>
</comment>
<evidence type="ECO:0000256" key="7">
    <source>
        <dbReference type="RuleBase" id="RU362042"/>
    </source>
</evidence>
<dbReference type="Gene3D" id="2.10.109.10">
    <property type="entry name" value="Umud Fragment, subunit A"/>
    <property type="match status" value="2"/>
</dbReference>
<evidence type="ECO:0000256" key="2">
    <source>
        <dbReference type="ARBA" id="ARBA00009370"/>
    </source>
</evidence>
<dbReference type="RefSeq" id="WP_237381756.1">
    <property type="nucleotide sequence ID" value="NZ_CP071793.1"/>
</dbReference>
<dbReference type="PANTHER" id="PTHR43390">
    <property type="entry name" value="SIGNAL PEPTIDASE I"/>
    <property type="match status" value="1"/>
</dbReference>
<dbReference type="EMBL" id="CP071793">
    <property type="protein sequence ID" value="QTD51629.1"/>
    <property type="molecule type" value="Genomic_DNA"/>
</dbReference>
<evidence type="ECO:0000256" key="8">
    <source>
        <dbReference type="SAM" id="MobiDB-lite"/>
    </source>
</evidence>
<evidence type="ECO:0000259" key="9">
    <source>
        <dbReference type="Pfam" id="PF10502"/>
    </source>
</evidence>
<dbReference type="GO" id="GO:0016020">
    <property type="term" value="C:membrane"/>
    <property type="evidence" value="ECO:0007669"/>
    <property type="project" value="UniProtKB-SubCell"/>
</dbReference>
<protein>
    <recommendedName>
        <fullName evidence="4 7">Signal peptidase I</fullName>
        <ecNumber evidence="3 7">3.4.21.89</ecNumber>
    </recommendedName>
</protein>
<dbReference type="InterPro" id="IPR000223">
    <property type="entry name" value="Pept_S26A_signal_pept_1"/>
</dbReference>
<dbReference type="GO" id="GO:0006465">
    <property type="term" value="P:signal peptide processing"/>
    <property type="evidence" value="ECO:0007669"/>
    <property type="project" value="InterPro"/>
</dbReference>
<dbReference type="NCBIfam" id="TIGR02227">
    <property type="entry name" value="sigpep_I_bact"/>
    <property type="match status" value="1"/>
</dbReference>
<proteinExistence type="inferred from homology"/>
<evidence type="ECO:0000256" key="5">
    <source>
        <dbReference type="ARBA" id="ARBA00022801"/>
    </source>
</evidence>
<feature type="region of interest" description="Disordered" evidence="8">
    <location>
        <begin position="1"/>
        <end position="30"/>
    </location>
</feature>
<comment type="subcellular location">
    <subcellularLocation>
        <location evidence="7">Membrane</location>
        <topology evidence="7">Single-pass type II membrane protein</topology>
    </subcellularLocation>
</comment>
<keyword evidence="5 7" id="KW-0378">Hydrolase</keyword>
<feature type="transmembrane region" description="Helical" evidence="7">
    <location>
        <begin position="39"/>
        <end position="58"/>
    </location>
</feature>
<dbReference type="Proteomes" id="UP000663929">
    <property type="component" value="Chromosome"/>
</dbReference>
<dbReference type="PANTHER" id="PTHR43390:SF1">
    <property type="entry name" value="CHLOROPLAST PROCESSING PEPTIDASE"/>
    <property type="match status" value="1"/>
</dbReference>
<reference evidence="10" key="1">
    <citation type="submission" date="2021-03" db="EMBL/GenBank/DDBJ databases">
        <title>Acanthopleuribacteraceae sp. M133.</title>
        <authorList>
            <person name="Wang G."/>
        </authorList>
    </citation>
    <scope>NUCLEOTIDE SEQUENCE</scope>
    <source>
        <strain evidence="10">M133</strain>
    </source>
</reference>
<evidence type="ECO:0000256" key="4">
    <source>
        <dbReference type="ARBA" id="ARBA00019232"/>
    </source>
</evidence>
<dbReference type="EC" id="3.4.21.89" evidence="3 7"/>
<dbReference type="InterPro" id="IPR019758">
    <property type="entry name" value="Pept_S26A_signal_pept_1_CS"/>
</dbReference>
<dbReference type="InterPro" id="IPR036286">
    <property type="entry name" value="LexA/Signal_pep-like_sf"/>
</dbReference>
<keyword evidence="7" id="KW-0812">Transmembrane</keyword>
<dbReference type="CDD" id="cd06530">
    <property type="entry name" value="S26_SPase_I"/>
    <property type="match status" value="1"/>
</dbReference>
<sequence>MAKKSKSKKAAETVQAEAETNKQEEEKDPSQSKDLFRELAELALFGFCLVVFFKTFVWQNFQIPTPSMENSLLIGDHITANTFMFKGGTEIEKKLFPFRDIVRGDVVVFKWPGDDRQDWIKRCIGLPGDRFEIIAERVYINGEILGEDYTYYKKPSIGTDRDASIGYRPKGYYEMKPGLEHAEYIKPNENSYTLREIKDATVQYLSRFRTQDPETFDRVIARLKAAEPDVIPEGFYIMMGDNRNRSFDSRKWGLVPKEFVHGRGYLVWWSYGEDEGSHEAKGFSLIWSYVRVVFEFHKRTHWDESFELIK</sequence>
<evidence type="ECO:0000256" key="6">
    <source>
        <dbReference type="PIRSR" id="PIRSR600223-1"/>
    </source>
</evidence>
<evidence type="ECO:0000256" key="1">
    <source>
        <dbReference type="ARBA" id="ARBA00000677"/>
    </source>
</evidence>
<evidence type="ECO:0000313" key="10">
    <source>
        <dbReference type="EMBL" id="QTD51629.1"/>
    </source>
</evidence>
<dbReference type="InterPro" id="IPR019533">
    <property type="entry name" value="Peptidase_S26"/>
</dbReference>
<dbReference type="KEGG" id="scor:J3U87_04095"/>
<dbReference type="GO" id="GO:0009003">
    <property type="term" value="F:signal peptidase activity"/>
    <property type="evidence" value="ECO:0007669"/>
    <property type="project" value="UniProtKB-EC"/>
</dbReference>
<evidence type="ECO:0000313" key="11">
    <source>
        <dbReference type="Proteomes" id="UP000663929"/>
    </source>
</evidence>
<feature type="domain" description="Peptidase S26" evidence="9">
    <location>
        <begin position="38"/>
        <end position="269"/>
    </location>
</feature>
<organism evidence="10 11">
    <name type="scientific">Sulfidibacter corallicola</name>
    <dbReference type="NCBI Taxonomy" id="2818388"/>
    <lineage>
        <taxon>Bacteria</taxon>
        <taxon>Pseudomonadati</taxon>
        <taxon>Acidobacteriota</taxon>
        <taxon>Holophagae</taxon>
        <taxon>Acanthopleuribacterales</taxon>
        <taxon>Acanthopleuribacteraceae</taxon>
        <taxon>Sulfidibacter</taxon>
    </lineage>
</organism>
<dbReference type="PRINTS" id="PR00727">
    <property type="entry name" value="LEADERPTASE"/>
</dbReference>
<keyword evidence="7" id="KW-0472">Membrane</keyword>
<gene>
    <name evidence="10" type="primary">lepB</name>
    <name evidence="10" type="ORF">J3U87_04095</name>
</gene>
<dbReference type="SUPFAM" id="SSF51306">
    <property type="entry name" value="LexA/Signal peptidase"/>
    <property type="match status" value="1"/>
</dbReference>
<feature type="active site" evidence="6">
    <location>
        <position position="121"/>
    </location>
</feature>
<keyword evidence="7" id="KW-0645">Protease</keyword>
<dbReference type="AlphaFoldDB" id="A0A8A4TNS8"/>
<accession>A0A8A4TNS8</accession>
<feature type="compositionally biased region" description="Basic and acidic residues" evidence="8">
    <location>
        <begin position="19"/>
        <end position="30"/>
    </location>
</feature>
<dbReference type="GO" id="GO:0004252">
    <property type="term" value="F:serine-type endopeptidase activity"/>
    <property type="evidence" value="ECO:0007669"/>
    <property type="project" value="InterPro"/>
</dbReference>
<feature type="active site" evidence="6">
    <location>
        <position position="67"/>
    </location>
</feature>